<dbReference type="InterPro" id="IPR007867">
    <property type="entry name" value="GMC_OxRtase_C"/>
</dbReference>
<dbReference type="Gene3D" id="3.30.560.10">
    <property type="entry name" value="Glucose Oxidase, domain 3"/>
    <property type="match status" value="1"/>
</dbReference>
<dbReference type="GO" id="GO:0016614">
    <property type="term" value="F:oxidoreductase activity, acting on CH-OH group of donors"/>
    <property type="evidence" value="ECO:0007669"/>
    <property type="project" value="InterPro"/>
</dbReference>
<dbReference type="EMBL" id="KZ293416">
    <property type="protein sequence ID" value="PBK76532.1"/>
    <property type="molecule type" value="Genomic_DNA"/>
</dbReference>
<comment type="similarity">
    <text evidence="2">Belongs to the GMC oxidoreductase family.</text>
</comment>
<feature type="binding site" evidence="6">
    <location>
        <position position="112"/>
    </location>
    <ligand>
        <name>FAD</name>
        <dbReference type="ChEBI" id="CHEBI:57692"/>
    </ligand>
</feature>
<feature type="signal peptide" evidence="7">
    <location>
        <begin position="1"/>
        <end position="20"/>
    </location>
</feature>
<reference evidence="10" key="1">
    <citation type="journal article" date="2017" name="Nat. Ecol. Evol.">
        <title>Genome expansion and lineage-specific genetic innovations in the forest pathogenic fungi Armillaria.</title>
        <authorList>
            <person name="Sipos G."/>
            <person name="Prasanna A.N."/>
            <person name="Walter M.C."/>
            <person name="O'Connor E."/>
            <person name="Balint B."/>
            <person name="Krizsan K."/>
            <person name="Kiss B."/>
            <person name="Hess J."/>
            <person name="Varga T."/>
            <person name="Slot J."/>
            <person name="Riley R."/>
            <person name="Boka B."/>
            <person name="Rigling D."/>
            <person name="Barry K."/>
            <person name="Lee J."/>
            <person name="Mihaltcheva S."/>
            <person name="LaButti K."/>
            <person name="Lipzen A."/>
            <person name="Waldron R."/>
            <person name="Moloney N.M."/>
            <person name="Sperisen C."/>
            <person name="Kredics L."/>
            <person name="Vagvoelgyi C."/>
            <person name="Patrignani A."/>
            <person name="Fitzpatrick D."/>
            <person name="Nagy I."/>
            <person name="Doyle S."/>
            <person name="Anderson J.B."/>
            <person name="Grigoriev I.V."/>
            <person name="Gueldener U."/>
            <person name="Muensterkoetter M."/>
            <person name="Nagy L.G."/>
        </authorList>
    </citation>
    <scope>NUCLEOTIDE SEQUENCE [LARGE SCALE GENOMIC DNA]</scope>
    <source>
        <strain evidence="10">28-4</strain>
    </source>
</reference>
<gene>
    <name evidence="9" type="ORF">ARMSODRAFT_1041585</name>
</gene>
<dbReference type="Pfam" id="PF00732">
    <property type="entry name" value="GMC_oxred_N"/>
    <property type="match status" value="1"/>
</dbReference>
<evidence type="ECO:0000256" key="2">
    <source>
        <dbReference type="ARBA" id="ARBA00010790"/>
    </source>
</evidence>
<protein>
    <submittedName>
        <fullName evidence="9">Pyranose dehydrogenase</fullName>
    </submittedName>
</protein>
<evidence type="ECO:0000256" key="5">
    <source>
        <dbReference type="PIRSR" id="PIRSR000137-1"/>
    </source>
</evidence>
<keyword evidence="4 6" id="KW-0274">FAD</keyword>
<feature type="active site" description="Proton donor" evidence="5">
    <location>
        <position position="547"/>
    </location>
</feature>
<keyword evidence="10" id="KW-1185">Reference proteome</keyword>
<feature type="chain" id="PRO_5013648631" evidence="7">
    <location>
        <begin position="21"/>
        <end position="667"/>
    </location>
</feature>
<keyword evidence="7" id="KW-0732">Signal</keyword>
<dbReference type="SUPFAM" id="SSF51905">
    <property type="entry name" value="FAD/NAD(P)-binding domain"/>
    <property type="match status" value="1"/>
</dbReference>
<dbReference type="Gene3D" id="3.50.50.60">
    <property type="entry name" value="FAD/NAD(P)-binding domain"/>
    <property type="match status" value="1"/>
</dbReference>
<evidence type="ECO:0000256" key="7">
    <source>
        <dbReference type="SAM" id="SignalP"/>
    </source>
</evidence>
<feature type="binding site" evidence="6">
    <location>
        <position position="277"/>
    </location>
    <ligand>
        <name>FAD</name>
        <dbReference type="ChEBI" id="CHEBI:57692"/>
    </ligand>
</feature>
<dbReference type="Pfam" id="PF05199">
    <property type="entry name" value="GMC_oxred_C"/>
    <property type="match status" value="1"/>
</dbReference>
<evidence type="ECO:0000256" key="1">
    <source>
        <dbReference type="ARBA" id="ARBA00001974"/>
    </source>
</evidence>
<dbReference type="PIRSF" id="PIRSF000137">
    <property type="entry name" value="Alcohol_oxidase"/>
    <property type="match status" value="1"/>
</dbReference>
<proteinExistence type="inferred from homology"/>
<evidence type="ECO:0000259" key="8">
    <source>
        <dbReference type="PROSITE" id="PS00624"/>
    </source>
</evidence>
<feature type="active site" description="Proton acceptor" evidence="5">
    <location>
        <position position="591"/>
    </location>
</feature>
<feature type="domain" description="Glucose-methanol-choline oxidoreductase N-terminal" evidence="8">
    <location>
        <begin position="319"/>
        <end position="333"/>
    </location>
</feature>
<dbReference type="PANTHER" id="PTHR11552">
    <property type="entry name" value="GLUCOSE-METHANOL-CHOLINE GMC OXIDOREDUCTASE"/>
    <property type="match status" value="1"/>
</dbReference>
<keyword evidence="3" id="KW-0285">Flavoprotein</keyword>
<evidence type="ECO:0000256" key="6">
    <source>
        <dbReference type="PIRSR" id="PIRSR000137-2"/>
    </source>
</evidence>
<evidence type="ECO:0000313" key="10">
    <source>
        <dbReference type="Proteomes" id="UP000218334"/>
    </source>
</evidence>
<dbReference type="SUPFAM" id="SSF54373">
    <property type="entry name" value="FAD-linked reductases, C-terminal domain"/>
    <property type="match status" value="1"/>
</dbReference>
<dbReference type="GO" id="GO:0050660">
    <property type="term" value="F:flavin adenine dinucleotide binding"/>
    <property type="evidence" value="ECO:0007669"/>
    <property type="project" value="InterPro"/>
</dbReference>
<evidence type="ECO:0000256" key="4">
    <source>
        <dbReference type="ARBA" id="ARBA00022827"/>
    </source>
</evidence>
<accession>A0A2H3CBB5</accession>
<dbReference type="STRING" id="1076256.A0A2H3CBB5"/>
<dbReference type="PANTHER" id="PTHR11552:SF147">
    <property type="entry name" value="CHOLINE DEHYDROGENASE, MITOCHONDRIAL"/>
    <property type="match status" value="1"/>
</dbReference>
<organism evidence="9 10">
    <name type="scientific">Armillaria solidipes</name>
    <dbReference type="NCBI Taxonomy" id="1076256"/>
    <lineage>
        <taxon>Eukaryota</taxon>
        <taxon>Fungi</taxon>
        <taxon>Dikarya</taxon>
        <taxon>Basidiomycota</taxon>
        <taxon>Agaricomycotina</taxon>
        <taxon>Agaricomycetes</taxon>
        <taxon>Agaricomycetidae</taxon>
        <taxon>Agaricales</taxon>
        <taxon>Marasmiineae</taxon>
        <taxon>Physalacriaceae</taxon>
        <taxon>Armillaria</taxon>
    </lineage>
</organism>
<dbReference type="InterPro" id="IPR012132">
    <property type="entry name" value="GMC_OxRdtase"/>
</dbReference>
<dbReference type="InterPro" id="IPR000172">
    <property type="entry name" value="GMC_OxRdtase_N"/>
</dbReference>
<dbReference type="InterPro" id="IPR036188">
    <property type="entry name" value="FAD/NAD-bd_sf"/>
</dbReference>
<evidence type="ECO:0000313" key="9">
    <source>
        <dbReference type="EMBL" id="PBK76532.1"/>
    </source>
</evidence>
<dbReference type="Proteomes" id="UP000218334">
    <property type="component" value="Unassembled WGS sequence"/>
</dbReference>
<dbReference type="AlphaFoldDB" id="A0A2H3CBB5"/>
<dbReference type="PROSITE" id="PS00624">
    <property type="entry name" value="GMC_OXRED_2"/>
    <property type="match status" value="1"/>
</dbReference>
<name>A0A2H3CBB5_9AGAR</name>
<evidence type="ECO:0000256" key="3">
    <source>
        <dbReference type="ARBA" id="ARBA00022630"/>
    </source>
</evidence>
<comment type="cofactor">
    <cofactor evidence="1 6">
        <name>FAD</name>
        <dbReference type="ChEBI" id="CHEBI:57692"/>
    </cofactor>
</comment>
<sequence length="667" mass="72483">MHLHLPLLFNIFLWASSCYGAIYEIVADLPGTTFDFVVVGGGAGGAVVANRLTEEDFSVLVLEAGPSDRDLLSIEIPYLAGLLGNDPYSWNYSTTVQPGLNNKTTTFPRGHVLGGSTSINAMIYTRCSPEDYDRYANFTGDPGWSWESLKSYIFKVSPLKRSFYIHWYFLQNEKWVPPADGHNTTGQYDPAIHSLDGMNAVSLPGYPQPTDERVLRTTSELPDEFPFLLDINSGIPNGIGYMQATINGGKRSSSAVSYLGPDFINRANLHVLLGAQVTKVIQSDESELSFNVVEFSASSEGSTQLFNVTAAKEIILSAGAIGTPHILLNSGIGDAAELSEVGIQAIIDLPDVGKNLSDQPIIWNKWYVNDTNTWDDIFRNLTYRNELVTQWNETRTGPLVDTPFSHISWSRLPDDSPIFERFDDPAAGPNTPHLEIDIQNAWSIPASAIPDTGNFMSIATCVVSSASRGTVKLNSSDPLDPPLIDPAFLASEFDVFAMVEAVKSAKRFLSASAWEGYVLEAYGGLVNATTDEALEEYVRGNVGTAAHPVGTASMSPRFADYGVVDPDLLVKGVSGLRVVDASIFPFVPAGHIYALTPKIRNFVHCTKIGLDLRSTVVISESFTSATRSQTIDLPSVPSPCCVLVPFFCLISKCSIGLAMKTGWLQSS</sequence>